<dbReference type="InterPro" id="IPR036388">
    <property type="entry name" value="WH-like_DNA-bd_sf"/>
</dbReference>
<dbReference type="Proteomes" id="UP000323439">
    <property type="component" value="Unassembled WGS sequence"/>
</dbReference>
<organism evidence="2 3">
    <name type="scientific">Methanobrevibacter millerae</name>
    <dbReference type="NCBI Taxonomy" id="230361"/>
    <lineage>
        <taxon>Archaea</taxon>
        <taxon>Methanobacteriati</taxon>
        <taxon>Methanobacteriota</taxon>
        <taxon>Methanomada group</taxon>
        <taxon>Methanobacteria</taxon>
        <taxon>Methanobacteriales</taxon>
        <taxon>Methanobacteriaceae</taxon>
        <taxon>Methanobrevibacter</taxon>
    </lineage>
</organism>
<sequence length="88" mass="10488">MILDEFLGENDRIKILEELLGYTDYFLTVEEISRMADVSQKRVQNHLKQLKDIGILEVENKRFKLNKNDKRVLALGLIETHEFQRRLD</sequence>
<dbReference type="GO" id="GO:0003700">
    <property type="term" value="F:DNA-binding transcription factor activity"/>
    <property type="evidence" value="ECO:0007669"/>
    <property type="project" value="InterPro"/>
</dbReference>
<dbReference type="Gene3D" id="1.10.10.10">
    <property type="entry name" value="Winged helix-like DNA-binding domain superfamily/Winged helix DNA-binding domain"/>
    <property type="match status" value="1"/>
</dbReference>
<feature type="domain" description="HTH arsR-type" evidence="1">
    <location>
        <begin position="5"/>
        <end position="80"/>
    </location>
</feature>
<dbReference type="Pfam" id="PF01022">
    <property type="entry name" value="HTH_5"/>
    <property type="match status" value="1"/>
</dbReference>
<dbReference type="SUPFAM" id="SSF46785">
    <property type="entry name" value="Winged helix' DNA-binding domain"/>
    <property type="match status" value="1"/>
</dbReference>
<evidence type="ECO:0000259" key="1">
    <source>
        <dbReference type="SMART" id="SM00418"/>
    </source>
</evidence>
<dbReference type="OrthoDB" id="9623at2157"/>
<proteinExistence type="predicted"/>
<protein>
    <submittedName>
        <fullName evidence="2">Regulatory protein, arsR family</fullName>
    </submittedName>
</protein>
<evidence type="ECO:0000313" key="3">
    <source>
        <dbReference type="Proteomes" id="UP000323439"/>
    </source>
</evidence>
<keyword evidence="3" id="KW-1185">Reference proteome</keyword>
<accession>A0A1G5V9W0</accession>
<gene>
    <name evidence="2" type="ORF">SAMN02910315_00462</name>
</gene>
<dbReference type="SMART" id="SM00418">
    <property type="entry name" value="HTH_ARSR"/>
    <property type="match status" value="1"/>
</dbReference>
<dbReference type="InterPro" id="IPR036390">
    <property type="entry name" value="WH_DNA-bd_sf"/>
</dbReference>
<dbReference type="InterPro" id="IPR001845">
    <property type="entry name" value="HTH_ArsR_DNA-bd_dom"/>
</dbReference>
<dbReference type="EMBL" id="FMXB01000003">
    <property type="protein sequence ID" value="SDA42629.1"/>
    <property type="molecule type" value="Genomic_DNA"/>
</dbReference>
<evidence type="ECO:0000313" key="2">
    <source>
        <dbReference type="EMBL" id="SDA42629.1"/>
    </source>
</evidence>
<reference evidence="2 3" key="1">
    <citation type="submission" date="2016-10" db="EMBL/GenBank/DDBJ databases">
        <authorList>
            <person name="Varghese N."/>
            <person name="Submissions S."/>
        </authorList>
    </citation>
    <scope>NUCLEOTIDE SEQUENCE [LARGE SCALE GENOMIC DNA]</scope>
    <source>
        <strain evidence="2 3">DSM 16643</strain>
    </source>
</reference>
<dbReference type="RefSeq" id="WP_149731102.1">
    <property type="nucleotide sequence ID" value="NZ_FMXB01000003.1"/>
</dbReference>
<name>A0A1G5V9W0_9EURY</name>
<dbReference type="AlphaFoldDB" id="A0A1G5V9W0"/>